<evidence type="ECO:0000256" key="18">
    <source>
        <dbReference type="ARBA" id="ARBA00062709"/>
    </source>
</evidence>
<evidence type="ECO:0000256" key="7">
    <source>
        <dbReference type="ARBA" id="ARBA00022679"/>
    </source>
</evidence>
<organism evidence="26 27">
    <name type="scientific">Engystomops pustulosus</name>
    <name type="common">Tungara frog</name>
    <name type="synonym">Physalaemus pustulosus</name>
    <dbReference type="NCBI Taxonomy" id="76066"/>
    <lineage>
        <taxon>Eukaryota</taxon>
        <taxon>Metazoa</taxon>
        <taxon>Chordata</taxon>
        <taxon>Craniata</taxon>
        <taxon>Vertebrata</taxon>
        <taxon>Euteleostomi</taxon>
        <taxon>Amphibia</taxon>
        <taxon>Batrachia</taxon>
        <taxon>Anura</taxon>
        <taxon>Neobatrachia</taxon>
        <taxon>Hyloidea</taxon>
        <taxon>Leptodactylidae</taxon>
        <taxon>Leiuperinae</taxon>
        <taxon>Engystomops</taxon>
    </lineage>
</organism>
<protein>
    <recommendedName>
        <fullName evidence="19">E3 ubiquitin-protein ligase RNF180</fullName>
        <ecNumber evidence="5">2.3.2.27</ecNumber>
    </recommendedName>
    <alternativeName>
        <fullName evidence="21">RING finger protein 180</fullName>
    </alternativeName>
    <alternativeName>
        <fullName evidence="20">RING-type E3 ubiquitin transferase RNF180</fullName>
    </alternativeName>
</protein>
<dbReference type="InterPro" id="IPR045790">
    <property type="entry name" value="RNF180_C"/>
</dbReference>
<comment type="subcellular location">
    <subcellularLocation>
        <location evidence="3">Endoplasmic reticulum membrane</location>
        <topology evidence="3">Single-pass membrane protein</topology>
    </subcellularLocation>
    <subcellularLocation>
        <location evidence="2">Nucleus envelope</location>
    </subcellularLocation>
</comment>
<evidence type="ECO:0000259" key="25">
    <source>
        <dbReference type="PROSITE" id="PS50089"/>
    </source>
</evidence>
<evidence type="ECO:0000256" key="5">
    <source>
        <dbReference type="ARBA" id="ARBA00012483"/>
    </source>
</evidence>
<reference evidence="26" key="1">
    <citation type="thesis" date="2020" institute="ProQuest LLC" country="789 East Eisenhower Parkway, Ann Arbor, MI, USA">
        <title>Comparative Genomics and Chromosome Evolution.</title>
        <authorList>
            <person name="Mudd A.B."/>
        </authorList>
    </citation>
    <scope>NUCLEOTIDE SEQUENCE</scope>
    <source>
        <strain evidence="26">237g6f4</strain>
        <tissue evidence="26">Blood</tissue>
    </source>
</reference>
<dbReference type="GO" id="GO:0000209">
    <property type="term" value="P:protein polyubiquitination"/>
    <property type="evidence" value="ECO:0007669"/>
    <property type="project" value="InterPro"/>
</dbReference>
<dbReference type="InterPro" id="IPR017907">
    <property type="entry name" value="Znf_RING_CS"/>
</dbReference>
<dbReference type="GO" id="GO:0031624">
    <property type="term" value="F:ubiquitin conjugating enzyme binding"/>
    <property type="evidence" value="ECO:0007669"/>
    <property type="project" value="TreeGrafter"/>
</dbReference>
<keyword evidence="9" id="KW-0479">Metal-binding</keyword>
<keyword evidence="7" id="KW-0808">Transferase</keyword>
<evidence type="ECO:0000256" key="3">
    <source>
        <dbReference type="ARBA" id="ARBA00004389"/>
    </source>
</evidence>
<keyword evidence="6" id="KW-0597">Phosphoprotein</keyword>
<evidence type="ECO:0000256" key="16">
    <source>
        <dbReference type="ARBA" id="ARBA00023242"/>
    </source>
</evidence>
<feature type="compositionally biased region" description="Low complexity" evidence="23">
    <location>
        <begin position="185"/>
        <end position="195"/>
    </location>
</feature>
<evidence type="ECO:0000256" key="21">
    <source>
        <dbReference type="ARBA" id="ARBA00080502"/>
    </source>
</evidence>
<feature type="transmembrane region" description="Helical" evidence="24">
    <location>
        <begin position="544"/>
        <end position="568"/>
    </location>
</feature>
<dbReference type="GO" id="GO:0061630">
    <property type="term" value="F:ubiquitin protein ligase activity"/>
    <property type="evidence" value="ECO:0007669"/>
    <property type="project" value="UniProtKB-EC"/>
</dbReference>
<dbReference type="Pfam" id="PF00097">
    <property type="entry name" value="zf-C3HC4"/>
    <property type="match status" value="1"/>
</dbReference>
<evidence type="ECO:0000256" key="23">
    <source>
        <dbReference type="SAM" id="MobiDB-lite"/>
    </source>
</evidence>
<comment type="caution">
    <text evidence="26">The sequence shown here is derived from an EMBL/GenBank/DDBJ whole genome shotgun (WGS) entry which is preliminary data.</text>
</comment>
<evidence type="ECO:0000256" key="15">
    <source>
        <dbReference type="ARBA" id="ARBA00023136"/>
    </source>
</evidence>
<dbReference type="GO" id="GO:0042428">
    <property type="term" value="P:serotonin metabolic process"/>
    <property type="evidence" value="ECO:0007669"/>
    <property type="project" value="TreeGrafter"/>
</dbReference>
<keyword evidence="11" id="KW-0833">Ubl conjugation pathway</keyword>
<evidence type="ECO:0000256" key="20">
    <source>
        <dbReference type="ARBA" id="ARBA00079826"/>
    </source>
</evidence>
<dbReference type="Gene3D" id="3.30.40.10">
    <property type="entry name" value="Zinc/RING finger domain, C3HC4 (zinc finger)"/>
    <property type="match status" value="1"/>
</dbReference>
<comment type="subunit">
    <text evidence="18">Interacts with ZIC2.</text>
</comment>
<keyword evidence="14 24" id="KW-1133">Transmembrane helix</keyword>
<proteinExistence type="predicted"/>
<evidence type="ECO:0000256" key="14">
    <source>
        <dbReference type="ARBA" id="ARBA00022989"/>
    </source>
</evidence>
<keyword evidence="10 22" id="KW-0863">Zinc-finger</keyword>
<feature type="region of interest" description="Disordered" evidence="23">
    <location>
        <begin position="177"/>
        <end position="287"/>
    </location>
</feature>
<comment type="catalytic activity">
    <reaction evidence="1">
        <text>S-ubiquitinyl-[E2 ubiquitin-conjugating enzyme]-L-cysteine + [acceptor protein]-L-lysine = [E2 ubiquitin-conjugating enzyme]-L-cysteine + N(6)-ubiquitinyl-[acceptor protein]-L-lysine.</text>
        <dbReference type="EC" id="2.3.2.27"/>
    </reaction>
</comment>
<evidence type="ECO:0000256" key="8">
    <source>
        <dbReference type="ARBA" id="ARBA00022692"/>
    </source>
</evidence>
<evidence type="ECO:0000256" key="2">
    <source>
        <dbReference type="ARBA" id="ARBA00004259"/>
    </source>
</evidence>
<evidence type="ECO:0000313" key="27">
    <source>
        <dbReference type="Proteomes" id="UP000824782"/>
    </source>
</evidence>
<dbReference type="PROSITE" id="PS00518">
    <property type="entry name" value="ZF_RING_1"/>
    <property type="match status" value="1"/>
</dbReference>
<keyword evidence="27" id="KW-1185">Reference proteome</keyword>
<dbReference type="InterPro" id="IPR033263">
    <property type="entry name" value="RNF180"/>
</dbReference>
<keyword evidence="13" id="KW-0862">Zinc</keyword>
<gene>
    <name evidence="26" type="ORF">GDO81_002734</name>
</gene>
<dbReference type="AlphaFoldDB" id="A0AAV7DRA8"/>
<dbReference type="GO" id="GO:0005789">
    <property type="term" value="C:endoplasmic reticulum membrane"/>
    <property type="evidence" value="ECO:0007669"/>
    <property type="project" value="UniProtKB-SubCell"/>
</dbReference>
<dbReference type="FunFam" id="3.30.40.10:FF:000316">
    <property type="entry name" value="E3 ubiquitin-protein ligase RNF180"/>
    <property type="match status" value="1"/>
</dbReference>
<evidence type="ECO:0000256" key="4">
    <source>
        <dbReference type="ARBA" id="ARBA00004906"/>
    </source>
</evidence>
<comment type="function">
    <text evidence="17">E3 ubiquitin-protein ligase which promotes polyubiquitination and degradation by the proteasome pathway of ZIC2.</text>
</comment>
<keyword evidence="12" id="KW-0256">Endoplasmic reticulum</keyword>
<evidence type="ECO:0000256" key="11">
    <source>
        <dbReference type="ARBA" id="ARBA00022786"/>
    </source>
</evidence>
<dbReference type="Proteomes" id="UP000824782">
    <property type="component" value="Unassembled WGS sequence"/>
</dbReference>
<feature type="compositionally biased region" description="Polar residues" evidence="23">
    <location>
        <begin position="235"/>
        <end position="256"/>
    </location>
</feature>
<keyword evidence="15 24" id="KW-0472">Membrane</keyword>
<keyword evidence="16" id="KW-0539">Nucleus</keyword>
<evidence type="ECO:0000256" key="22">
    <source>
        <dbReference type="PROSITE-ProRule" id="PRU00175"/>
    </source>
</evidence>
<evidence type="ECO:0000256" key="19">
    <source>
        <dbReference type="ARBA" id="ARBA00067421"/>
    </source>
</evidence>
<dbReference type="PANTHER" id="PTHR46717:SF1">
    <property type="entry name" value="E3 UBIQUITIN-PROTEIN LIGASE RNF180"/>
    <property type="match status" value="1"/>
</dbReference>
<dbReference type="EMBL" id="WNYA01000001">
    <property type="protein sequence ID" value="KAG8598772.1"/>
    <property type="molecule type" value="Genomic_DNA"/>
</dbReference>
<dbReference type="GO" id="GO:0032436">
    <property type="term" value="P:positive regulation of proteasomal ubiquitin-dependent protein catabolic process"/>
    <property type="evidence" value="ECO:0007669"/>
    <property type="project" value="TreeGrafter"/>
</dbReference>
<dbReference type="SMART" id="SM00184">
    <property type="entry name" value="RING"/>
    <property type="match status" value="1"/>
</dbReference>
<evidence type="ECO:0000256" key="10">
    <source>
        <dbReference type="ARBA" id="ARBA00022771"/>
    </source>
</evidence>
<evidence type="ECO:0000256" key="1">
    <source>
        <dbReference type="ARBA" id="ARBA00000900"/>
    </source>
</evidence>
<dbReference type="GO" id="GO:0005635">
    <property type="term" value="C:nuclear envelope"/>
    <property type="evidence" value="ECO:0007669"/>
    <property type="project" value="UniProtKB-SubCell"/>
</dbReference>
<dbReference type="SUPFAM" id="SSF57850">
    <property type="entry name" value="RING/U-box"/>
    <property type="match status" value="1"/>
</dbReference>
<evidence type="ECO:0000256" key="13">
    <source>
        <dbReference type="ARBA" id="ARBA00022833"/>
    </source>
</evidence>
<evidence type="ECO:0000256" key="24">
    <source>
        <dbReference type="SAM" id="Phobius"/>
    </source>
</evidence>
<evidence type="ECO:0000313" key="26">
    <source>
        <dbReference type="EMBL" id="KAG8598772.1"/>
    </source>
</evidence>
<dbReference type="InterPro" id="IPR018957">
    <property type="entry name" value="Znf_C3HC4_RING-type"/>
</dbReference>
<dbReference type="Pfam" id="PF19332">
    <property type="entry name" value="RNF180_C"/>
    <property type="match status" value="1"/>
</dbReference>
<feature type="compositionally biased region" description="Polar residues" evidence="23">
    <location>
        <begin position="271"/>
        <end position="283"/>
    </location>
</feature>
<feature type="domain" description="RING-type" evidence="25">
    <location>
        <begin position="413"/>
        <end position="455"/>
    </location>
</feature>
<evidence type="ECO:0000256" key="9">
    <source>
        <dbReference type="ARBA" id="ARBA00022723"/>
    </source>
</evidence>
<dbReference type="InterPro" id="IPR001841">
    <property type="entry name" value="Znf_RING"/>
</dbReference>
<accession>A0AAV7DRA8</accession>
<dbReference type="PROSITE" id="PS50089">
    <property type="entry name" value="ZF_RING_2"/>
    <property type="match status" value="1"/>
</dbReference>
<keyword evidence="8 24" id="KW-0812">Transmembrane</keyword>
<evidence type="ECO:0000256" key="17">
    <source>
        <dbReference type="ARBA" id="ARBA00058659"/>
    </source>
</evidence>
<evidence type="ECO:0000256" key="12">
    <source>
        <dbReference type="ARBA" id="ARBA00022824"/>
    </source>
</evidence>
<dbReference type="PANTHER" id="PTHR46717">
    <property type="entry name" value="E3 UBIQUITIN-PROTEIN LIGASE RNF180"/>
    <property type="match status" value="1"/>
</dbReference>
<comment type="pathway">
    <text evidence="4">Protein modification; protein ubiquitination.</text>
</comment>
<dbReference type="CDD" id="cd16554">
    <property type="entry name" value="RING-HC_RNF180"/>
    <property type="match status" value="1"/>
</dbReference>
<dbReference type="GO" id="GO:0008270">
    <property type="term" value="F:zinc ion binding"/>
    <property type="evidence" value="ECO:0007669"/>
    <property type="project" value="UniProtKB-KW"/>
</dbReference>
<dbReference type="InterPro" id="IPR013083">
    <property type="entry name" value="Znf_RING/FYVE/PHD"/>
</dbReference>
<evidence type="ECO:0000256" key="6">
    <source>
        <dbReference type="ARBA" id="ARBA00022553"/>
    </source>
</evidence>
<sequence>MICPTLPYFQEHWTSGKLYCPYCRTRLGAFNFVDSTKCSCGRLAAVRLCKSKIDVDIAVKTQCQAPSAYKLSTRYDKKFRHGMAEYHHRNWITDRYVAVPGTLVDALCLEMPEYDKCFEERGKKPCITFSVKTHNSVLRDGIANGSRNVLHKKSSSFDLDTTEILPLRSCRNNKETFTIKPRPSESPLSSSDSSSWNNTYNIDHTLDVPPRSAQRRSRVSETCYNTASPGVLHLEQSTGQSLPEESIPTEWSNNKETFILKPRPSEGPLSGSDSSRRNNTYNIGHTLDITPRSAQPRLRVSETNHNPAGSGFSRLQQNIGQTLPEEPIPTVLSTTREESVMTPVEVPQQVTQPPLPSANQRLNKREINRLKNLRRKQKRREKWLLGQKQINKSHHIATEEDEELLKEKESYTCAVCLDVYFQPYTCHPCRHVFCEPCLRTLARDNPTRTPCPLCRSIITRVHFHSDLSKCSVAFFPNDYLKRKQSFQRANCAKWPLPHCNSLFRVFGDFGRRMDPIGRRQFPHGEHRLDFEDESRGWRFDLDMIIIYIYSVNWVIGFIVFFLLCYFFFL</sequence>
<name>A0AAV7DRA8_ENGPU</name>
<dbReference type="EC" id="2.3.2.27" evidence="5"/>
<dbReference type="GO" id="GO:0042415">
    <property type="term" value="P:norepinephrine metabolic process"/>
    <property type="evidence" value="ECO:0007669"/>
    <property type="project" value="TreeGrafter"/>
</dbReference>